<feature type="transmembrane region" description="Helical" evidence="8">
    <location>
        <begin position="197"/>
        <end position="222"/>
    </location>
</feature>
<keyword evidence="4" id="KW-1003">Cell membrane</keyword>
<dbReference type="GO" id="GO:0022857">
    <property type="term" value="F:transmembrane transporter activity"/>
    <property type="evidence" value="ECO:0007669"/>
    <property type="project" value="InterPro"/>
</dbReference>
<organism evidence="9 10">
    <name type="scientific">Paracoccus methylarcula</name>
    <dbReference type="NCBI Taxonomy" id="72022"/>
    <lineage>
        <taxon>Bacteria</taxon>
        <taxon>Pseudomonadati</taxon>
        <taxon>Pseudomonadota</taxon>
        <taxon>Alphaproteobacteria</taxon>
        <taxon>Rhodobacterales</taxon>
        <taxon>Paracoccaceae</taxon>
        <taxon>Paracoccus</taxon>
    </lineage>
</organism>
<feature type="transmembrane region" description="Helical" evidence="8">
    <location>
        <begin position="276"/>
        <end position="307"/>
    </location>
</feature>
<dbReference type="InterPro" id="IPR000060">
    <property type="entry name" value="BCCT_transptr"/>
</dbReference>
<comment type="subcellular location">
    <subcellularLocation>
        <location evidence="1">Cell membrane</location>
        <topology evidence="1">Multi-pass membrane protein</topology>
    </subcellularLocation>
</comment>
<keyword evidence="6 8" id="KW-1133">Transmembrane helix</keyword>
<keyword evidence="7 8" id="KW-0472">Membrane</keyword>
<evidence type="ECO:0000256" key="6">
    <source>
        <dbReference type="ARBA" id="ARBA00022989"/>
    </source>
</evidence>
<protein>
    <submittedName>
        <fullName evidence="9">BCCT family transporter</fullName>
    </submittedName>
</protein>
<comment type="caution">
    <text evidence="9">The sequence shown here is derived from an EMBL/GenBank/DDBJ whole genome shotgun (WGS) entry which is preliminary data.</text>
</comment>
<dbReference type="AlphaFoldDB" id="A0A3R7LPJ1"/>
<feature type="transmembrane region" description="Helical" evidence="8">
    <location>
        <begin position="158"/>
        <end position="176"/>
    </location>
</feature>
<keyword evidence="3" id="KW-0813">Transport</keyword>
<evidence type="ECO:0000256" key="2">
    <source>
        <dbReference type="ARBA" id="ARBA00005658"/>
    </source>
</evidence>
<dbReference type="NCBIfam" id="TIGR00842">
    <property type="entry name" value="bcct"/>
    <property type="match status" value="1"/>
</dbReference>
<evidence type="ECO:0000256" key="1">
    <source>
        <dbReference type="ARBA" id="ARBA00004651"/>
    </source>
</evidence>
<feature type="transmembrane region" description="Helical" evidence="8">
    <location>
        <begin position="101"/>
        <end position="122"/>
    </location>
</feature>
<dbReference type="PROSITE" id="PS01303">
    <property type="entry name" value="BCCT"/>
    <property type="match status" value="1"/>
</dbReference>
<feature type="transmembrane region" description="Helical" evidence="8">
    <location>
        <begin position="412"/>
        <end position="436"/>
    </location>
</feature>
<evidence type="ECO:0000256" key="4">
    <source>
        <dbReference type="ARBA" id="ARBA00022475"/>
    </source>
</evidence>
<evidence type="ECO:0000256" key="5">
    <source>
        <dbReference type="ARBA" id="ARBA00022692"/>
    </source>
</evidence>
<evidence type="ECO:0000313" key="9">
    <source>
        <dbReference type="EMBL" id="RNF34322.1"/>
    </source>
</evidence>
<feature type="transmembrane region" description="Helical" evidence="8">
    <location>
        <begin position="242"/>
        <end position="264"/>
    </location>
</feature>
<dbReference type="Pfam" id="PF02028">
    <property type="entry name" value="BCCT"/>
    <property type="match status" value="1"/>
</dbReference>
<dbReference type="Proteomes" id="UP000238137">
    <property type="component" value="Unassembled WGS sequence"/>
</dbReference>
<accession>A0A3R7LPJ1</accession>
<feature type="transmembrane region" description="Helical" evidence="8">
    <location>
        <begin position="63"/>
        <end position="81"/>
    </location>
</feature>
<dbReference type="PANTHER" id="PTHR30047">
    <property type="entry name" value="HIGH-AFFINITY CHOLINE TRANSPORT PROTEIN-RELATED"/>
    <property type="match status" value="1"/>
</dbReference>
<feature type="transmembrane region" description="Helical" evidence="8">
    <location>
        <begin position="359"/>
        <end position="378"/>
    </location>
</feature>
<dbReference type="PANTHER" id="PTHR30047:SF7">
    <property type="entry name" value="HIGH-AFFINITY CHOLINE TRANSPORT PROTEIN"/>
    <property type="match status" value="1"/>
</dbReference>
<feature type="transmembrane region" description="Helical" evidence="8">
    <location>
        <begin position="486"/>
        <end position="506"/>
    </location>
</feature>
<evidence type="ECO:0000313" key="10">
    <source>
        <dbReference type="Proteomes" id="UP000238137"/>
    </source>
</evidence>
<dbReference type="EMBL" id="PXNQ02000006">
    <property type="protein sequence ID" value="RNF34322.1"/>
    <property type="molecule type" value="Genomic_DNA"/>
</dbReference>
<gene>
    <name evidence="9" type="ORF">A7A09_010435</name>
</gene>
<dbReference type="OrthoDB" id="9775735at2"/>
<reference evidence="9" key="1">
    <citation type="submission" date="2018-05" db="EMBL/GenBank/DDBJ databases">
        <title>Reclassification of Methylarcula marina and Methylarcula terricola as Paracoccus methylarcula sp.nov., comb.nov. and Paracoccus terricola comb.nov.</title>
        <authorList>
            <person name="Shmareva M.N."/>
            <person name="Doronina N.V."/>
            <person name="Vasilenko O.V."/>
            <person name="Tarlachkov S.V."/>
            <person name="Trotsenko Y.A."/>
        </authorList>
    </citation>
    <scope>NUCLEOTIDE SEQUENCE [LARGE SCALE GENOMIC DNA]</scope>
    <source>
        <strain evidence="9">VKM B-2159</strain>
    </source>
</reference>
<dbReference type="InterPro" id="IPR018093">
    <property type="entry name" value="BCCT_CS"/>
</dbReference>
<proteinExistence type="inferred from homology"/>
<dbReference type="RefSeq" id="WP_106691366.1">
    <property type="nucleotide sequence ID" value="NZ_PXNQ02000006.1"/>
</dbReference>
<keyword evidence="5 8" id="KW-0812">Transmembrane</keyword>
<dbReference type="GO" id="GO:0005886">
    <property type="term" value="C:plasma membrane"/>
    <property type="evidence" value="ECO:0007669"/>
    <property type="project" value="UniProtKB-SubCell"/>
</dbReference>
<name>A0A3R7LPJ1_9RHOB</name>
<feature type="transmembrane region" description="Helical" evidence="8">
    <location>
        <begin position="457"/>
        <end position="480"/>
    </location>
</feature>
<feature type="transmembrane region" description="Helical" evidence="8">
    <location>
        <begin position="327"/>
        <end position="347"/>
    </location>
</feature>
<evidence type="ECO:0000256" key="3">
    <source>
        <dbReference type="ARBA" id="ARBA00022448"/>
    </source>
</evidence>
<evidence type="ECO:0000256" key="8">
    <source>
        <dbReference type="SAM" id="Phobius"/>
    </source>
</evidence>
<keyword evidence="10" id="KW-1185">Reference proteome</keyword>
<sequence>MSDYDESRLNVGTRGLFRDVNPPMATMSKLIILLFVLAGVIMPDRVGGFFSGVQSWINATLNWYYILSIAIFIAFVIGLIFSRFGSIRLGKDEDRPEFSTFAWFSMLFGAGMGIGLLFWSVAEPMYHVQNAPFLEPGTENSMEGAVTAMQVTFLHWGLHGWGVYVIVGMALAYFAYRKDLPLTIRAALYPILGERIYGAWGHTADLLAIFGTVFGVATTLGLGAGQIQAGLNHLFGVPMDPWVKYLLIMVISAIATLSAVSGVGRGIKILSEVNMWLSIFMIIAFLLAGPTVFLLGFFITNIGEYIVNVVPMGLWVNPDPESGWQGAWTVFYWGWWIAWAPFVGMFIARVSRGRTIREFAVGVLIVPTLITFFWMAVFGGTALYQEFMQDGGIIAAVNEDISKPLFLIIENFGLGFIGSIMSFVALILIITYFVTSSDSGTLVVTTLISMGKEEPPVAYRVFWGFGEGAVAAVLLASGGLGALQTASLAAGLPFSIIMFLMMWGLIKALREEPAMQYPAAGSARS</sequence>
<feature type="transmembrane region" description="Helical" evidence="8">
    <location>
        <begin position="24"/>
        <end position="43"/>
    </location>
</feature>
<comment type="similarity">
    <text evidence="2">Belongs to the BCCT transporter (TC 2.A.15) family.</text>
</comment>
<evidence type="ECO:0000256" key="7">
    <source>
        <dbReference type="ARBA" id="ARBA00023136"/>
    </source>
</evidence>